<evidence type="ECO:0008006" key="3">
    <source>
        <dbReference type="Google" id="ProtNLM"/>
    </source>
</evidence>
<sequence length="260" mass="29227">MITVPKSVTIKDLMSKAKYIQRTRVYYEPHINKREITQCKQCQEWSDATANCFLGVTRCVKCAGSHRSYECGKSREEPATCCNCGGDHPASSMDCNCYNKAVEAKQRRNTQAAISAQTRKPKYQPAPAVLLLNETRTSATYKIRLRGFITEHLILNGVNGGVAVLLRNDVPYKRIMIRTPTLRRTEAIAIQFADGTVLVAVYNSPQKKLTTEELTALFSLGDTVILAGEFMATHTHWNCNRNNVNGNMRYKFINDHNDAT</sequence>
<organism evidence="1 2">
    <name type="scientific">Popillia japonica</name>
    <name type="common">Japanese beetle</name>
    <dbReference type="NCBI Taxonomy" id="7064"/>
    <lineage>
        <taxon>Eukaryota</taxon>
        <taxon>Metazoa</taxon>
        <taxon>Ecdysozoa</taxon>
        <taxon>Arthropoda</taxon>
        <taxon>Hexapoda</taxon>
        <taxon>Insecta</taxon>
        <taxon>Pterygota</taxon>
        <taxon>Neoptera</taxon>
        <taxon>Endopterygota</taxon>
        <taxon>Coleoptera</taxon>
        <taxon>Polyphaga</taxon>
        <taxon>Scarabaeiformia</taxon>
        <taxon>Scarabaeidae</taxon>
        <taxon>Rutelinae</taxon>
        <taxon>Popillia</taxon>
    </lineage>
</organism>
<reference evidence="1 2" key="1">
    <citation type="journal article" date="2024" name="BMC Genomics">
        <title>De novo assembly and annotation of Popillia japonica's genome with initial clues to its potential as an invasive pest.</title>
        <authorList>
            <person name="Cucini C."/>
            <person name="Boschi S."/>
            <person name="Funari R."/>
            <person name="Cardaioli E."/>
            <person name="Iannotti N."/>
            <person name="Marturano G."/>
            <person name="Paoli F."/>
            <person name="Bruttini M."/>
            <person name="Carapelli A."/>
            <person name="Frati F."/>
            <person name="Nardi F."/>
        </authorList>
    </citation>
    <scope>NUCLEOTIDE SEQUENCE [LARGE SCALE GENOMIC DNA]</scope>
    <source>
        <strain evidence="1">DMR45628</strain>
    </source>
</reference>
<protein>
    <recommendedName>
        <fullName evidence="3">Nucleic-acid-binding protein from mobile element jockey</fullName>
    </recommendedName>
</protein>
<dbReference type="AlphaFoldDB" id="A0AAW1JZL9"/>
<dbReference type="PANTHER" id="PTHR33273:SF2">
    <property type="entry name" value="ENDONUCLEASE_EXONUCLEASE_PHOSPHATASE DOMAIN-CONTAINING PROTEIN"/>
    <property type="match status" value="1"/>
</dbReference>
<dbReference type="Gene3D" id="3.60.10.10">
    <property type="entry name" value="Endonuclease/exonuclease/phosphatase"/>
    <property type="match status" value="1"/>
</dbReference>
<evidence type="ECO:0000313" key="2">
    <source>
        <dbReference type="Proteomes" id="UP001458880"/>
    </source>
</evidence>
<dbReference type="PANTHER" id="PTHR33273">
    <property type="entry name" value="DOMAIN-CONTAINING PROTEIN, PUTATIVE-RELATED"/>
    <property type="match status" value="1"/>
</dbReference>
<dbReference type="Proteomes" id="UP001458880">
    <property type="component" value="Unassembled WGS sequence"/>
</dbReference>
<dbReference type="SUPFAM" id="SSF56219">
    <property type="entry name" value="DNase I-like"/>
    <property type="match status" value="1"/>
</dbReference>
<accession>A0AAW1JZL9</accession>
<keyword evidence="2" id="KW-1185">Reference proteome</keyword>
<gene>
    <name evidence="1" type="ORF">QE152_g26311</name>
</gene>
<dbReference type="InterPro" id="IPR036691">
    <property type="entry name" value="Endo/exonu/phosph_ase_sf"/>
</dbReference>
<comment type="caution">
    <text evidence="1">The sequence shown here is derived from an EMBL/GenBank/DDBJ whole genome shotgun (WGS) entry which is preliminary data.</text>
</comment>
<proteinExistence type="predicted"/>
<dbReference type="EMBL" id="JASPKY010000299">
    <property type="protein sequence ID" value="KAK9709966.1"/>
    <property type="molecule type" value="Genomic_DNA"/>
</dbReference>
<name>A0AAW1JZL9_POPJA</name>
<evidence type="ECO:0000313" key="1">
    <source>
        <dbReference type="EMBL" id="KAK9709966.1"/>
    </source>
</evidence>